<sequence>MVLNYTNYIYNAAPRVHSIIVLYICTEKNFGFKAPDPKQEGSIINACVFHGLIREDKVKLLIGFTSALPSKDIT</sequence>
<name>A0A2I0WT49_9ASPA</name>
<dbReference type="AlphaFoldDB" id="A0A2I0WT49"/>
<reference evidence="1 2" key="1">
    <citation type="journal article" date="2016" name="Sci. Rep.">
        <title>The Dendrobium catenatum Lindl. genome sequence provides insights into polysaccharide synthase, floral development and adaptive evolution.</title>
        <authorList>
            <person name="Zhang G.Q."/>
            <person name="Xu Q."/>
            <person name="Bian C."/>
            <person name="Tsai W.C."/>
            <person name="Yeh C.M."/>
            <person name="Liu K.W."/>
            <person name="Yoshida K."/>
            <person name="Zhang L.S."/>
            <person name="Chang S.B."/>
            <person name="Chen F."/>
            <person name="Shi Y."/>
            <person name="Su Y.Y."/>
            <person name="Zhang Y.Q."/>
            <person name="Chen L.J."/>
            <person name="Yin Y."/>
            <person name="Lin M."/>
            <person name="Huang H."/>
            <person name="Deng H."/>
            <person name="Wang Z.W."/>
            <person name="Zhu S.L."/>
            <person name="Zhao X."/>
            <person name="Deng C."/>
            <person name="Niu S.C."/>
            <person name="Huang J."/>
            <person name="Wang M."/>
            <person name="Liu G.H."/>
            <person name="Yang H.J."/>
            <person name="Xiao X.J."/>
            <person name="Hsiao Y.Y."/>
            <person name="Wu W.L."/>
            <person name="Chen Y.Y."/>
            <person name="Mitsuda N."/>
            <person name="Ohme-Takagi M."/>
            <person name="Luo Y.B."/>
            <person name="Van de Peer Y."/>
            <person name="Liu Z.J."/>
        </authorList>
    </citation>
    <scope>NUCLEOTIDE SEQUENCE [LARGE SCALE GENOMIC DNA]</scope>
    <source>
        <tissue evidence="1">The whole plant</tissue>
    </source>
</reference>
<organism evidence="1 2">
    <name type="scientific">Dendrobium catenatum</name>
    <dbReference type="NCBI Taxonomy" id="906689"/>
    <lineage>
        <taxon>Eukaryota</taxon>
        <taxon>Viridiplantae</taxon>
        <taxon>Streptophyta</taxon>
        <taxon>Embryophyta</taxon>
        <taxon>Tracheophyta</taxon>
        <taxon>Spermatophyta</taxon>
        <taxon>Magnoliopsida</taxon>
        <taxon>Liliopsida</taxon>
        <taxon>Asparagales</taxon>
        <taxon>Orchidaceae</taxon>
        <taxon>Epidendroideae</taxon>
        <taxon>Malaxideae</taxon>
        <taxon>Dendrobiinae</taxon>
        <taxon>Dendrobium</taxon>
    </lineage>
</organism>
<dbReference type="Proteomes" id="UP000233837">
    <property type="component" value="Unassembled WGS sequence"/>
</dbReference>
<proteinExistence type="predicted"/>
<evidence type="ECO:0000313" key="2">
    <source>
        <dbReference type="Proteomes" id="UP000233837"/>
    </source>
</evidence>
<keyword evidence="2" id="KW-1185">Reference proteome</keyword>
<reference evidence="1 2" key="2">
    <citation type="journal article" date="2017" name="Nature">
        <title>The Apostasia genome and the evolution of orchids.</title>
        <authorList>
            <person name="Zhang G.Q."/>
            <person name="Liu K.W."/>
            <person name="Li Z."/>
            <person name="Lohaus R."/>
            <person name="Hsiao Y.Y."/>
            <person name="Niu S.C."/>
            <person name="Wang J.Y."/>
            <person name="Lin Y.C."/>
            <person name="Xu Q."/>
            <person name="Chen L.J."/>
            <person name="Yoshida K."/>
            <person name="Fujiwara S."/>
            <person name="Wang Z.W."/>
            <person name="Zhang Y.Q."/>
            <person name="Mitsuda N."/>
            <person name="Wang M."/>
            <person name="Liu G.H."/>
            <person name="Pecoraro L."/>
            <person name="Huang H.X."/>
            <person name="Xiao X.J."/>
            <person name="Lin M."/>
            <person name="Wu X.Y."/>
            <person name="Wu W.L."/>
            <person name="Chen Y.Y."/>
            <person name="Chang S.B."/>
            <person name="Sakamoto S."/>
            <person name="Ohme-Takagi M."/>
            <person name="Yagi M."/>
            <person name="Zeng S.J."/>
            <person name="Shen C.Y."/>
            <person name="Yeh C.M."/>
            <person name="Luo Y.B."/>
            <person name="Tsai W.C."/>
            <person name="Van de Peer Y."/>
            <person name="Liu Z.J."/>
        </authorList>
    </citation>
    <scope>NUCLEOTIDE SEQUENCE [LARGE SCALE GENOMIC DNA]</scope>
    <source>
        <tissue evidence="1">The whole plant</tissue>
    </source>
</reference>
<accession>A0A2I0WT49</accession>
<dbReference type="EMBL" id="KZ502442">
    <property type="protein sequence ID" value="PKU78834.1"/>
    <property type="molecule type" value="Genomic_DNA"/>
</dbReference>
<protein>
    <submittedName>
        <fullName evidence="1">Uncharacterized protein</fullName>
    </submittedName>
</protein>
<gene>
    <name evidence="1" type="ORF">MA16_Dca000177</name>
</gene>
<evidence type="ECO:0000313" key="1">
    <source>
        <dbReference type="EMBL" id="PKU78834.1"/>
    </source>
</evidence>